<dbReference type="Pfam" id="PF00075">
    <property type="entry name" value="RNase_H"/>
    <property type="match status" value="1"/>
</dbReference>
<dbReference type="Proteomes" id="UP000786811">
    <property type="component" value="Unassembled WGS sequence"/>
</dbReference>
<dbReference type="InterPro" id="IPR012337">
    <property type="entry name" value="RNaseH-like_sf"/>
</dbReference>
<gene>
    <name evidence="2" type="ORF">HICCMSTLAB_LOCUS11234</name>
</gene>
<feature type="domain" description="RNase H type-1" evidence="1">
    <location>
        <begin position="135"/>
        <end position="208"/>
    </location>
</feature>
<proteinExistence type="predicted"/>
<dbReference type="InterPro" id="IPR036397">
    <property type="entry name" value="RNaseH_sf"/>
</dbReference>
<dbReference type="OrthoDB" id="8063979at2759"/>
<feature type="non-terminal residue" evidence="2">
    <location>
        <position position="1"/>
    </location>
</feature>
<keyword evidence="3" id="KW-1185">Reference proteome</keyword>
<evidence type="ECO:0000313" key="2">
    <source>
        <dbReference type="EMBL" id="CAG5102888.1"/>
    </source>
</evidence>
<dbReference type="Gene3D" id="3.30.420.10">
    <property type="entry name" value="Ribonuclease H-like superfamily/Ribonuclease H"/>
    <property type="match status" value="1"/>
</dbReference>
<protein>
    <recommendedName>
        <fullName evidence="1">RNase H type-1 domain-containing protein</fullName>
    </recommendedName>
</protein>
<dbReference type="EMBL" id="CAJNRD030001123">
    <property type="protein sequence ID" value="CAG5102888.1"/>
    <property type="molecule type" value="Genomic_DNA"/>
</dbReference>
<name>A0A8J2HMV4_COTCN</name>
<evidence type="ECO:0000313" key="3">
    <source>
        <dbReference type="Proteomes" id="UP000786811"/>
    </source>
</evidence>
<sequence length="238" mass="27477">LRLAIGAFRTSPTTCILAEAKEIPLRLKRIELSIRFMTKTLAENPNFITNNNHLNVEYQKHPNTPRPLRIRIQDYLTETNLTLPKTFKRQLHPIAPWETIEIISDYNLNERDKKITTAKTFQALFQKTKEKYSNHLEFYTDGSKTKIRTGYAAINEDKVEASKLPDTYSISSCELYAIMKALQLGTKEIKNIVIYTDSKSSIQALEDQFSTNPIYSSIHHHSSVTIIVQLPTWTNFKK</sequence>
<organism evidence="2 3">
    <name type="scientific">Cotesia congregata</name>
    <name type="common">Parasitoid wasp</name>
    <name type="synonym">Apanteles congregatus</name>
    <dbReference type="NCBI Taxonomy" id="51543"/>
    <lineage>
        <taxon>Eukaryota</taxon>
        <taxon>Metazoa</taxon>
        <taxon>Ecdysozoa</taxon>
        <taxon>Arthropoda</taxon>
        <taxon>Hexapoda</taxon>
        <taxon>Insecta</taxon>
        <taxon>Pterygota</taxon>
        <taxon>Neoptera</taxon>
        <taxon>Endopterygota</taxon>
        <taxon>Hymenoptera</taxon>
        <taxon>Apocrita</taxon>
        <taxon>Ichneumonoidea</taxon>
        <taxon>Braconidae</taxon>
        <taxon>Microgastrinae</taxon>
        <taxon>Cotesia</taxon>
    </lineage>
</organism>
<comment type="caution">
    <text evidence="2">The sequence shown here is derived from an EMBL/GenBank/DDBJ whole genome shotgun (WGS) entry which is preliminary data.</text>
</comment>
<dbReference type="InterPro" id="IPR002156">
    <property type="entry name" value="RNaseH_domain"/>
</dbReference>
<dbReference type="AlphaFoldDB" id="A0A8J2HMV4"/>
<dbReference type="GO" id="GO:0004523">
    <property type="term" value="F:RNA-DNA hybrid ribonuclease activity"/>
    <property type="evidence" value="ECO:0007669"/>
    <property type="project" value="InterPro"/>
</dbReference>
<reference evidence="2" key="1">
    <citation type="submission" date="2021-04" db="EMBL/GenBank/DDBJ databases">
        <authorList>
            <person name="Chebbi M.A.C M."/>
        </authorList>
    </citation>
    <scope>NUCLEOTIDE SEQUENCE</scope>
</reference>
<dbReference type="GO" id="GO:0003676">
    <property type="term" value="F:nucleic acid binding"/>
    <property type="evidence" value="ECO:0007669"/>
    <property type="project" value="InterPro"/>
</dbReference>
<dbReference type="SUPFAM" id="SSF53098">
    <property type="entry name" value="Ribonuclease H-like"/>
    <property type="match status" value="1"/>
</dbReference>
<accession>A0A8J2HMV4</accession>
<feature type="non-terminal residue" evidence="2">
    <location>
        <position position="238"/>
    </location>
</feature>
<evidence type="ECO:0000259" key="1">
    <source>
        <dbReference type="Pfam" id="PF00075"/>
    </source>
</evidence>